<evidence type="ECO:0000256" key="1">
    <source>
        <dbReference type="SAM" id="Phobius"/>
    </source>
</evidence>
<dbReference type="EMBL" id="JANQDX010000006">
    <property type="protein sequence ID" value="KAL0923613.1"/>
    <property type="molecule type" value="Genomic_DNA"/>
</dbReference>
<evidence type="ECO:0000313" key="2">
    <source>
        <dbReference type="EMBL" id="KAL0923613.1"/>
    </source>
</evidence>
<comment type="caution">
    <text evidence="2">The sequence shown here is derived from an EMBL/GenBank/DDBJ whole genome shotgun (WGS) entry which is preliminary data.</text>
</comment>
<sequence length="120" mass="13468">MKEENSCCLRFFHENVREKHLILLLLPVFLEEIGKKRTFECFWLAGLVVLKLNLLSYLVLILIYPLLLGGGGGDVQNSPNSRWFSSQLLSSLPVVLQQKPWDDSSGEGITIAALNRVVLG</sequence>
<keyword evidence="1" id="KW-1133">Transmembrane helix</keyword>
<organism evidence="2 3">
    <name type="scientific">Dendrobium thyrsiflorum</name>
    <name type="common">Pinecone-like raceme dendrobium</name>
    <name type="synonym">Orchid</name>
    <dbReference type="NCBI Taxonomy" id="117978"/>
    <lineage>
        <taxon>Eukaryota</taxon>
        <taxon>Viridiplantae</taxon>
        <taxon>Streptophyta</taxon>
        <taxon>Embryophyta</taxon>
        <taxon>Tracheophyta</taxon>
        <taxon>Spermatophyta</taxon>
        <taxon>Magnoliopsida</taxon>
        <taxon>Liliopsida</taxon>
        <taxon>Asparagales</taxon>
        <taxon>Orchidaceae</taxon>
        <taxon>Epidendroideae</taxon>
        <taxon>Malaxideae</taxon>
        <taxon>Dendrobiinae</taxon>
        <taxon>Dendrobium</taxon>
    </lineage>
</organism>
<protein>
    <submittedName>
        <fullName evidence="2">Uncharacterized protein</fullName>
    </submittedName>
</protein>
<feature type="transmembrane region" description="Helical" evidence="1">
    <location>
        <begin position="42"/>
        <end position="67"/>
    </location>
</feature>
<name>A0ABD0VF19_DENTH</name>
<keyword evidence="1" id="KW-0472">Membrane</keyword>
<evidence type="ECO:0000313" key="3">
    <source>
        <dbReference type="Proteomes" id="UP001552299"/>
    </source>
</evidence>
<gene>
    <name evidence="2" type="ORF">M5K25_007676</name>
</gene>
<reference evidence="2 3" key="1">
    <citation type="journal article" date="2024" name="Plant Biotechnol. J.">
        <title>Dendrobium thyrsiflorum genome and its molecular insights into genes involved in important horticultural traits.</title>
        <authorList>
            <person name="Chen B."/>
            <person name="Wang J.Y."/>
            <person name="Zheng P.J."/>
            <person name="Li K.L."/>
            <person name="Liang Y.M."/>
            <person name="Chen X.F."/>
            <person name="Zhang C."/>
            <person name="Zhao X."/>
            <person name="He X."/>
            <person name="Zhang G.Q."/>
            <person name="Liu Z.J."/>
            <person name="Xu Q."/>
        </authorList>
    </citation>
    <scope>NUCLEOTIDE SEQUENCE [LARGE SCALE GENOMIC DNA]</scope>
    <source>
        <strain evidence="2">GZMU011</strain>
    </source>
</reference>
<proteinExistence type="predicted"/>
<accession>A0ABD0VF19</accession>
<dbReference type="AlphaFoldDB" id="A0ABD0VF19"/>
<keyword evidence="1" id="KW-0812">Transmembrane</keyword>
<keyword evidence="3" id="KW-1185">Reference proteome</keyword>
<dbReference type="Proteomes" id="UP001552299">
    <property type="component" value="Unassembled WGS sequence"/>
</dbReference>